<organism evidence="2">
    <name type="scientific">marine metagenome</name>
    <dbReference type="NCBI Taxonomy" id="408172"/>
    <lineage>
        <taxon>unclassified sequences</taxon>
        <taxon>metagenomes</taxon>
        <taxon>ecological metagenomes</taxon>
    </lineage>
</organism>
<protein>
    <submittedName>
        <fullName evidence="2">Uncharacterized protein</fullName>
    </submittedName>
</protein>
<reference evidence="2" key="1">
    <citation type="submission" date="2018-05" db="EMBL/GenBank/DDBJ databases">
        <authorList>
            <person name="Lanie J.A."/>
            <person name="Ng W.-L."/>
            <person name="Kazmierczak K.M."/>
            <person name="Andrzejewski T.M."/>
            <person name="Davidsen T.M."/>
            <person name="Wayne K.J."/>
            <person name="Tettelin H."/>
            <person name="Glass J.I."/>
            <person name="Rusch D."/>
            <person name="Podicherti R."/>
            <person name="Tsui H.-C.T."/>
            <person name="Winkler M.E."/>
        </authorList>
    </citation>
    <scope>NUCLEOTIDE SEQUENCE</scope>
</reference>
<proteinExistence type="predicted"/>
<feature type="region of interest" description="Disordered" evidence="1">
    <location>
        <begin position="279"/>
        <end position="346"/>
    </location>
</feature>
<feature type="non-terminal residue" evidence="2">
    <location>
        <position position="346"/>
    </location>
</feature>
<gene>
    <name evidence="2" type="ORF">METZ01_LOCUS284983</name>
</gene>
<feature type="compositionally biased region" description="Basic and acidic residues" evidence="1">
    <location>
        <begin position="288"/>
        <end position="298"/>
    </location>
</feature>
<dbReference type="EMBL" id="UINC01084996">
    <property type="protein sequence ID" value="SVC32129.1"/>
    <property type="molecule type" value="Genomic_DNA"/>
</dbReference>
<sequence>MRDNMKDLKNFNPFSLREKYSAKSLNKTNNYSSFWMGDSLDSHYSIFDVEEVKPKVDLIALASYRRAIANFVNILTGDPDIKVTYTTSGDSYTDGKTVTISSKMDDKLYDSTVGLALHEGSHIKLSDFDFLRNLETNIPTEYFVRGEMKGFPRMEILSHIKNLLNYVEDRRIDNYVFSTSPGYKGYYHSMYDKYFYSKIIDKALLSDEHSDETMESYMFRIINLTNKNTNLNALNGLRDIWKELDIKNIKRLNSSEDAFNVALNIFVVVLSNIPDGTEKIDEETGEVTYERADGKESSEMGEGEGSGGSNDSETLSDEEFKDLLDSVENPEMDSGNSASGGKSIDV</sequence>
<evidence type="ECO:0000256" key="1">
    <source>
        <dbReference type="SAM" id="MobiDB-lite"/>
    </source>
</evidence>
<accession>A0A382L656</accession>
<dbReference type="AlphaFoldDB" id="A0A382L656"/>
<name>A0A382L656_9ZZZZ</name>
<feature type="non-terminal residue" evidence="2">
    <location>
        <position position="1"/>
    </location>
</feature>
<evidence type="ECO:0000313" key="2">
    <source>
        <dbReference type="EMBL" id="SVC32129.1"/>
    </source>
</evidence>